<dbReference type="RefSeq" id="WP_013290959.1">
    <property type="nucleotide sequence ID" value="NC_014392.1"/>
</dbReference>
<dbReference type="Gene3D" id="3.30.1490.300">
    <property type="match status" value="1"/>
</dbReference>
<dbReference type="eggNOG" id="COG4972">
    <property type="taxonomic scope" value="Bacteria"/>
</dbReference>
<dbReference type="PIRSF" id="PIRSF019169">
    <property type="entry name" value="PilM"/>
    <property type="match status" value="1"/>
</dbReference>
<keyword evidence="2" id="KW-1185">Reference proteome</keyword>
<dbReference type="Proteomes" id="UP000000347">
    <property type="component" value="Chromosome"/>
</dbReference>
<dbReference type="Gene3D" id="3.30.420.40">
    <property type="match status" value="2"/>
</dbReference>
<evidence type="ECO:0000313" key="2">
    <source>
        <dbReference type="Proteomes" id="UP000000347"/>
    </source>
</evidence>
<organism evidence="1 2">
    <name type="scientific">Caldicellulosiruptor obsidiansis (strain ATCC BAA-2073 / JCM 16842 / OB47)</name>
    <dbReference type="NCBI Taxonomy" id="608506"/>
    <lineage>
        <taxon>Bacteria</taxon>
        <taxon>Bacillati</taxon>
        <taxon>Bacillota</taxon>
        <taxon>Bacillota incertae sedis</taxon>
        <taxon>Caldicellulosiruptorales</taxon>
        <taxon>Caldicellulosiruptoraceae</taxon>
        <taxon>Caldicellulosiruptor</taxon>
    </lineage>
</organism>
<accession>D9TFJ2</accession>
<dbReference type="AlphaFoldDB" id="D9TFJ2"/>
<dbReference type="InterPro" id="IPR043129">
    <property type="entry name" value="ATPase_NBD"/>
</dbReference>
<name>D9TFJ2_CALOO</name>
<gene>
    <name evidence="1" type="ordered locus">COB47_1682</name>
</gene>
<dbReference type="HOGENOM" id="CLU_911941_0_0_9"/>
<dbReference type="KEGG" id="cob:COB47_1682"/>
<dbReference type="PANTHER" id="PTHR32432:SF3">
    <property type="entry name" value="ETHANOLAMINE UTILIZATION PROTEIN EUTJ"/>
    <property type="match status" value="1"/>
</dbReference>
<dbReference type="InterPro" id="IPR050696">
    <property type="entry name" value="FtsA/MreB"/>
</dbReference>
<dbReference type="PANTHER" id="PTHR32432">
    <property type="entry name" value="CELL DIVISION PROTEIN FTSA-RELATED"/>
    <property type="match status" value="1"/>
</dbReference>
<evidence type="ECO:0000313" key="1">
    <source>
        <dbReference type="EMBL" id="ADL42962.1"/>
    </source>
</evidence>
<dbReference type="Pfam" id="PF11104">
    <property type="entry name" value="PilM_2"/>
    <property type="match status" value="1"/>
</dbReference>
<reference evidence="1 2" key="1">
    <citation type="journal article" date="2010" name="J. Bacteriol.">
        <title>Complete genome sequence of the cellulolytic thermophile Caldicellulosiruptor obsidiansis OB47T.</title>
        <authorList>
            <person name="Elkins J.G."/>
            <person name="Lochner A."/>
            <person name="Hamilton-Brehm S.D."/>
            <person name="Davenport K.W."/>
            <person name="Podar M."/>
            <person name="Brown S.D."/>
            <person name="Land M.L."/>
            <person name="Hauser L.J."/>
            <person name="Klingeman D.M."/>
            <person name="Raman B."/>
            <person name="Goodwin L.A."/>
            <person name="Tapia R."/>
            <person name="Meincke L.J."/>
            <person name="Detter J.C."/>
            <person name="Bruce D.C."/>
            <person name="Han C.S."/>
            <person name="Palumbo A.V."/>
            <person name="Cottingham R.W."/>
            <person name="Keller M."/>
            <person name="Graham D.E."/>
        </authorList>
    </citation>
    <scope>NUCLEOTIDE SEQUENCE [LARGE SCALE GENOMIC DNA]</scope>
    <source>
        <strain evidence="2">ATCC BAA-2073 / strain OB47</strain>
    </source>
</reference>
<dbReference type="EMBL" id="CP002164">
    <property type="protein sequence ID" value="ADL42962.1"/>
    <property type="molecule type" value="Genomic_DNA"/>
</dbReference>
<dbReference type="OrthoDB" id="5291956at2"/>
<dbReference type="STRING" id="608506.COB47_1682"/>
<proteinExistence type="predicted"/>
<protein>
    <submittedName>
        <fullName evidence="1">Tfp pilus assembly protein ATPase PilM-like protein</fullName>
    </submittedName>
</protein>
<sequence length="320" mass="37215">MSEKVVVEIGKNYIRVAEGKFQNSSIEINRFFEKNLDDNIIKEDIKVDDVLLQIELRSLFNQNKVGKKNVNVIFSGISNILIRELEMPYVADDKIYNMIRHEARQYFPINIDSYILDYKQLKIFDEGKIKKQKILIVGVHRFLIEGVINAFKNAGIKISKIDIEPNSIVKLFKNERKLNKQEDDNSYMIVNITRNGVSTSVVANNELCATKLFSLVQLEEMFKENSEQSYDYEFSLIEDLISESVIKFYDFVRTREEPITNIKKIYLTGEVCQHIDISSLLRRRLNMDVELVSDFKSVRKIESQEKSVMFAYATAFSGLI</sequence>
<dbReference type="InterPro" id="IPR005883">
    <property type="entry name" value="PilM"/>
</dbReference>
<dbReference type="SUPFAM" id="SSF53067">
    <property type="entry name" value="Actin-like ATPase domain"/>
    <property type="match status" value="1"/>
</dbReference>